<reference evidence="5" key="1">
    <citation type="submission" date="2020-10" db="EMBL/GenBank/DDBJ databases">
        <authorList>
            <person name="Gilroy R."/>
        </authorList>
    </citation>
    <scope>NUCLEOTIDE SEQUENCE</scope>
    <source>
        <strain evidence="5">ChiGjej3B3-7149</strain>
    </source>
</reference>
<dbReference type="GO" id="GO:0030983">
    <property type="term" value="F:mismatched DNA binding"/>
    <property type="evidence" value="ECO:0007669"/>
    <property type="project" value="InterPro"/>
</dbReference>
<dbReference type="InterPro" id="IPR045076">
    <property type="entry name" value="MutS"/>
</dbReference>
<gene>
    <name evidence="5" type="ORF">IAD36_02260</name>
</gene>
<dbReference type="GO" id="GO:0006298">
    <property type="term" value="P:mismatch repair"/>
    <property type="evidence" value="ECO:0007669"/>
    <property type="project" value="InterPro"/>
</dbReference>
<comment type="caution">
    <text evidence="5">The sequence shown here is derived from an EMBL/GenBank/DDBJ whole genome shotgun (WGS) entry which is preliminary data.</text>
</comment>
<evidence type="ECO:0000256" key="3">
    <source>
        <dbReference type="ARBA" id="ARBA00023125"/>
    </source>
</evidence>
<dbReference type="AlphaFoldDB" id="A0A9D1IYC8"/>
<evidence type="ECO:0000259" key="4">
    <source>
        <dbReference type="SMART" id="SM00534"/>
    </source>
</evidence>
<dbReference type="Gene3D" id="3.40.50.300">
    <property type="entry name" value="P-loop containing nucleotide triphosphate hydrolases"/>
    <property type="match status" value="1"/>
</dbReference>
<dbReference type="InterPro" id="IPR000432">
    <property type="entry name" value="DNA_mismatch_repair_MutS_C"/>
</dbReference>
<feature type="domain" description="DNA mismatch repair proteins mutS family" evidence="4">
    <location>
        <begin position="1"/>
        <end position="123"/>
    </location>
</feature>
<dbReference type="PANTHER" id="PTHR11361">
    <property type="entry name" value="DNA MISMATCH REPAIR PROTEIN MUTS FAMILY MEMBER"/>
    <property type="match status" value="1"/>
</dbReference>
<sequence>IAEILATKRILDAAAAGEPVLCAVDEVLRGTNTLERISAASEILLSLASSGALVVAATHDLELCAILDGNYDMLHFEEKVTDEGMSFDYRVRPGRTLTRNAIRLLRLMGLDESITQRADKRARRFLETGIWEKGEI</sequence>
<feature type="non-terminal residue" evidence="5">
    <location>
        <position position="1"/>
    </location>
</feature>
<name>A0A9D1IYC8_9FIRM</name>
<keyword evidence="3" id="KW-0238">DNA-binding</keyword>
<dbReference type="InterPro" id="IPR027417">
    <property type="entry name" value="P-loop_NTPase"/>
</dbReference>
<proteinExistence type="predicted"/>
<dbReference type="SMART" id="SM00534">
    <property type="entry name" value="MUTSac"/>
    <property type="match status" value="1"/>
</dbReference>
<reference evidence="5" key="2">
    <citation type="journal article" date="2021" name="PeerJ">
        <title>Extensive microbial diversity within the chicken gut microbiome revealed by metagenomics and culture.</title>
        <authorList>
            <person name="Gilroy R."/>
            <person name="Ravi A."/>
            <person name="Getino M."/>
            <person name="Pursley I."/>
            <person name="Horton D.L."/>
            <person name="Alikhan N.F."/>
            <person name="Baker D."/>
            <person name="Gharbi K."/>
            <person name="Hall N."/>
            <person name="Watson M."/>
            <person name="Adriaenssens E.M."/>
            <person name="Foster-Nyarko E."/>
            <person name="Jarju S."/>
            <person name="Secka A."/>
            <person name="Antonio M."/>
            <person name="Oren A."/>
            <person name="Chaudhuri R.R."/>
            <person name="La Ragione R."/>
            <person name="Hildebrand F."/>
            <person name="Pallen M.J."/>
        </authorList>
    </citation>
    <scope>NUCLEOTIDE SEQUENCE</scope>
    <source>
        <strain evidence="5">ChiGjej3B3-7149</strain>
    </source>
</reference>
<evidence type="ECO:0000313" key="5">
    <source>
        <dbReference type="EMBL" id="HIR54411.1"/>
    </source>
</evidence>
<dbReference type="GO" id="GO:0005524">
    <property type="term" value="F:ATP binding"/>
    <property type="evidence" value="ECO:0007669"/>
    <property type="project" value="UniProtKB-KW"/>
</dbReference>
<evidence type="ECO:0000256" key="2">
    <source>
        <dbReference type="ARBA" id="ARBA00022840"/>
    </source>
</evidence>
<dbReference type="PANTHER" id="PTHR11361:SF152">
    <property type="entry name" value="DNA MISMATCH REPAIR PROTEIN"/>
    <property type="match status" value="1"/>
</dbReference>
<dbReference type="GO" id="GO:0005829">
    <property type="term" value="C:cytosol"/>
    <property type="evidence" value="ECO:0007669"/>
    <property type="project" value="TreeGrafter"/>
</dbReference>
<keyword evidence="2" id="KW-0067">ATP-binding</keyword>
<dbReference type="EMBL" id="DVHH01000060">
    <property type="protein sequence ID" value="HIR54411.1"/>
    <property type="molecule type" value="Genomic_DNA"/>
</dbReference>
<dbReference type="SUPFAM" id="SSF52540">
    <property type="entry name" value="P-loop containing nucleoside triphosphate hydrolases"/>
    <property type="match status" value="1"/>
</dbReference>
<dbReference type="Pfam" id="PF00488">
    <property type="entry name" value="MutS_V"/>
    <property type="match status" value="1"/>
</dbReference>
<protein>
    <recommendedName>
        <fullName evidence="4">DNA mismatch repair proteins mutS family domain-containing protein</fullName>
    </recommendedName>
</protein>
<organism evidence="5 6">
    <name type="scientific">Candidatus Scatomorpha intestinigallinarum</name>
    <dbReference type="NCBI Taxonomy" id="2840923"/>
    <lineage>
        <taxon>Bacteria</taxon>
        <taxon>Bacillati</taxon>
        <taxon>Bacillota</taxon>
        <taxon>Clostridia</taxon>
        <taxon>Eubacteriales</taxon>
        <taxon>Candidatus Scatomorpha</taxon>
    </lineage>
</organism>
<accession>A0A9D1IYC8</accession>
<keyword evidence="1" id="KW-0547">Nucleotide-binding</keyword>
<evidence type="ECO:0000256" key="1">
    <source>
        <dbReference type="ARBA" id="ARBA00022741"/>
    </source>
</evidence>
<evidence type="ECO:0000313" key="6">
    <source>
        <dbReference type="Proteomes" id="UP000824238"/>
    </source>
</evidence>
<dbReference type="GO" id="GO:0140664">
    <property type="term" value="F:ATP-dependent DNA damage sensor activity"/>
    <property type="evidence" value="ECO:0007669"/>
    <property type="project" value="InterPro"/>
</dbReference>
<dbReference type="Proteomes" id="UP000824238">
    <property type="component" value="Unassembled WGS sequence"/>
</dbReference>